<evidence type="ECO:0000313" key="2">
    <source>
        <dbReference type="Proteomes" id="UP000887013"/>
    </source>
</evidence>
<evidence type="ECO:0000313" key="1">
    <source>
        <dbReference type="EMBL" id="GFT01666.1"/>
    </source>
</evidence>
<reference evidence="1" key="1">
    <citation type="submission" date="2020-08" db="EMBL/GenBank/DDBJ databases">
        <title>Multicomponent nature underlies the extraordinary mechanical properties of spider dragline silk.</title>
        <authorList>
            <person name="Kono N."/>
            <person name="Nakamura H."/>
            <person name="Mori M."/>
            <person name="Yoshida Y."/>
            <person name="Ohtoshi R."/>
            <person name="Malay A.D."/>
            <person name="Moran D.A.P."/>
            <person name="Tomita M."/>
            <person name="Numata K."/>
            <person name="Arakawa K."/>
        </authorList>
    </citation>
    <scope>NUCLEOTIDE SEQUENCE</scope>
</reference>
<keyword evidence="2" id="KW-1185">Reference proteome</keyword>
<gene>
    <name evidence="1" type="ORF">NPIL_691571</name>
</gene>
<dbReference type="Proteomes" id="UP000887013">
    <property type="component" value="Unassembled WGS sequence"/>
</dbReference>
<accession>A0A8X6N8Z3</accession>
<protein>
    <submittedName>
        <fullName evidence="1">Uncharacterized protein</fullName>
    </submittedName>
</protein>
<name>A0A8X6N8Z3_NEPPI</name>
<dbReference type="EMBL" id="BMAW01006991">
    <property type="protein sequence ID" value="GFT01666.1"/>
    <property type="molecule type" value="Genomic_DNA"/>
</dbReference>
<dbReference type="AlphaFoldDB" id="A0A8X6N8Z3"/>
<comment type="caution">
    <text evidence="1">The sequence shown here is derived from an EMBL/GenBank/DDBJ whole genome shotgun (WGS) entry which is preliminary data.</text>
</comment>
<sequence>STSLCDWSIICPKCVVMSILLEDLPVIDVAKKKWLYHNVKNWDMKLVKLLQKKVEVCSAQMTGSVEGLKSFFLAFHAT</sequence>
<feature type="non-terminal residue" evidence="1">
    <location>
        <position position="1"/>
    </location>
</feature>
<organism evidence="1 2">
    <name type="scientific">Nephila pilipes</name>
    <name type="common">Giant wood spider</name>
    <name type="synonym">Nephila maculata</name>
    <dbReference type="NCBI Taxonomy" id="299642"/>
    <lineage>
        <taxon>Eukaryota</taxon>
        <taxon>Metazoa</taxon>
        <taxon>Ecdysozoa</taxon>
        <taxon>Arthropoda</taxon>
        <taxon>Chelicerata</taxon>
        <taxon>Arachnida</taxon>
        <taxon>Araneae</taxon>
        <taxon>Araneomorphae</taxon>
        <taxon>Entelegynae</taxon>
        <taxon>Araneoidea</taxon>
        <taxon>Nephilidae</taxon>
        <taxon>Nephila</taxon>
    </lineage>
</organism>
<proteinExistence type="predicted"/>